<dbReference type="eggNOG" id="ENOG502RX41">
    <property type="taxonomic scope" value="Eukaryota"/>
</dbReference>
<keyword evidence="4" id="KW-1185">Reference proteome</keyword>
<gene>
    <name evidence="3" type="ORF">TRIATDRAFT_37780</name>
</gene>
<accession>G9NV82</accession>
<dbReference type="KEGG" id="tatv:25784149"/>
<feature type="compositionally biased region" description="Basic and acidic residues" evidence="1">
    <location>
        <begin position="445"/>
        <end position="457"/>
    </location>
</feature>
<feature type="region of interest" description="Disordered" evidence="1">
    <location>
        <begin position="386"/>
        <end position="457"/>
    </location>
</feature>
<keyword evidence="2" id="KW-0812">Transmembrane</keyword>
<reference evidence="3 4" key="1">
    <citation type="journal article" date="2011" name="Genome Biol.">
        <title>Comparative genome sequence analysis underscores mycoparasitism as the ancestral life style of Trichoderma.</title>
        <authorList>
            <person name="Kubicek C.P."/>
            <person name="Herrera-Estrella A."/>
            <person name="Seidl-Seiboth V."/>
            <person name="Martinez D.A."/>
            <person name="Druzhinina I.S."/>
            <person name="Thon M."/>
            <person name="Zeilinger S."/>
            <person name="Casas-Flores S."/>
            <person name="Horwitz B.A."/>
            <person name="Mukherjee P.K."/>
            <person name="Mukherjee M."/>
            <person name="Kredics L."/>
            <person name="Alcaraz L.D."/>
            <person name="Aerts A."/>
            <person name="Antal Z."/>
            <person name="Atanasova L."/>
            <person name="Cervantes-Badillo M.G."/>
            <person name="Challacombe J."/>
            <person name="Chertkov O."/>
            <person name="McCluskey K."/>
            <person name="Coulpier F."/>
            <person name="Deshpande N."/>
            <person name="von Doehren H."/>
            <person name="Ebbole D.J."/>
            <person name="Esquivel-Naranjo E.U."/>
            <person name="Fekete E."/>
            <person name="Flipphi M."/>
            <person name="Glaser F."/>
            <person name="Gomez-Rodriguez E.Y."/>
            <person name="Gruber S."/>
            <person name="Han C."/>
            <person name="Henrissat B."/>
            <person name="Hermosa R."/>
            <person name="Hernandez-Onate M."/>
            <person name="Karaffa L."/>
            <person name="Kosti I."/>
            <person name="Le Crom S."/>
            <person name="Lindquist E."/>
            <person name="Lucas S."/>
            <person name="Luebeck M."/>
            <person name="Luebeck P.S."/>
            <person name="Margeot A."/>
            <person name="Metz B."/>
            <person name="Misra M."/>
            <person name="Nevalainen H."/>
            <person name="Omann M."/>
            <person name="Packer N."/>
            <person name="Perrone G."/>
            <person name="Uresti-Rivera E.E."/>
            <person name="Salamov A."/>
            <person name="Schmoll M."/>
            <person name="Seiboth B."/>
            <person name="Shapiro H."/>
            <person name="Sukno S."/>
            <person name="Tamayo-Ramos J.A."/>
            <person name="Tisch D."/>
            <person name="Wiest A."/>
            <person name="Wilkinson H.H."/>
            <person name="Zhang M."/>
            <person name="Coutinho P.M."/>
            <person name="Kenerley C.M."/>
            <person name="Monte E."/>
            <person name="Baker S.E."/>
            <person name="Grigoriev I.V."/>
        </authorList>
    </citation>
    <scope>NUCLEOTIDE SEQUENCE [LARGE SCALE GENOMIC DNA]</scope>
    <source>
        <strain evidence="4">ATCC 20476 / IMI 206040</strain>
    </source>
</reference>
<evidence type="ECO:0000313" key="4">
    <source>
        <dbReference type="Proteomes" id="UP000005426"/>
    </source>
</evidence>
<dbReference type="GeneID" id="25784149"/>
<dbReference type="OMA" id="IWSMLND"/>
<evidence type="ECO:0000256" key="2">
    <source>
        <dbReference type="SAM" id="Phobius"/>
    </source>
</evidence>
<comment type="caution">
    <text evidence="3">The sequence shown here is derived from an EMBL/GenBank/DDBJ whole genome shotgun (WGS) entry which is preliminary data.</text>
</comment>
<dbReference type="Proteomes" id="UP000005426">
    <property type="component" value="Unassembled WGS sequence"/>
</dbReference>
<keyword evidence="2" id="KW-1133">Transmembrane helix</keyword>
<dbReference type="RefSeq" id="XP_013942803.1">
    <property type="nucleotide sequence ID" value="XM_014087328.1"/>
</dbReference>
<dbReference type="OrthoDB" id="4891185at2759"/>
<evidence type="ECO:0000313" key="3">
    <source>
        <dbReference type="EMBL" id="EHK44903.1"/>
    </source>
</evidence>
<dbReference type="EMBL" id="ABDG02000024">
    <property type="protein sequence ID" value="EHK44903.1"/>
    <property type="molecule type" value="Genomic_DNA"/>
</dbReference>
<feature type="transmembrane region" description="Helical" evidence="2">
    <location>
        <begin position="280"/>
        <end position="301"/>
    </location>
</feature>
<protein>
    <submittedName>
        <fullName evidence="3">Uncharacterized protein</fullName>
    </submittedName>
</protein>
<feature type="compositionally biased region" description="Low complexity" evidence="1">
    <location>
        <begin position="255"/>
        <end position="270"/>
    </location>
</feature>
<proteinExistence type="predicted"/>
<name>G9NV82_HYPAI</name>
<dbReference type="HOGENOM" id="CLU_731705_0_0_1"/>
<organism evidence="3 4">
    <name type="scientific">Hypocrea atroviridis (strain ATCC 20476 / IMI 206040)</name>
    <name type="common">Trichoderma atroviride</name>
    <dbReference type="NCBI Taxonomy" id="452589"/>
    <lineage>
        <taxon>Eukaryota</taxon>
        <taxon>Fungi</taxon>
        <taxon>Dikarya</taxon>
        <taxon>Ascomycota</taxon>
        <taxon>Pezizomycotina</taxon>
        <taxon>Sordariomycetes</taxon>
        <taxon>Hypocreomycetidae</taxon>
        <taxon>Hypocreales</taxon>
        <taxon>Hypocreaceae</taxon>
        <taxon>Trichoderma</taxon>
    </lineage>
</organism>
<dbReference type="AlphaFoldDB" id="G9NV82"/>
<evidence type="ECO:0000256" key="1">
    <source>
        <dbReference type="SAM" id="MobiDB-lite"/>
    </source>
</evidence>
<feature type="region of interest" description="Disordered" evidence="1">
    <location>
        <begin position="255"/>
        <end position="275"/>
    </location>
</feature>
<feature type="region of interest" description="Disordered" evidence="1">
    <location>
        <begin position="309"/>
        <end position="342"/>
    </location>
</feature>
<keyword evidence="2" id="KW-0472">Membrane</keyword>
<sequence>MQTTSSIAPASATRVNLGPLPTAFSPPSDCTSLRYINNNVVFMGAAIGYGCYEVHTSTMPCIAEDTSKRDGVARCTLDIHGMDAGGGFCQSLPSSSPNEACMVMTSISHRDFSLTQSCYPPKFASFLAPTDYDIGKWASQPPIYSPGLACPSGYSPTCTIERIEGVTNSVATATATNADNVIWSMLNDGETAIGCCPSNYACDPNSPHLCISTPHLGDIIALTNEVSCSSGATASQNPTALTAEAIRILLVRSSDPTSSLSSSSTNNPSPGKAPQNGEKIAIGVAVPLAVIPIGAVVFYLLRRRRRLRKQVSDQEGLAEGDNSGSGQKAELPGSISGAISGPKGVAYQKPELDNMAITILPELAGDPPCDTIQELHGNSITVTPTATTTTTTVSKPHGPVSDSAIGEDGQNNPIGALSGADPGSTSELGLWNWNNSDTLSGTNESSEHPAADGHHSN</sequence>
<feature type="compositionally biased region" description="Polar residues" evidence="1">
    <location>
        <begin position="423"/>
        <end position="444"/>
    </location>
</feature>